<evidence type="ECO:0000313" key="5">
    <source>
        <dbReference type="Proteomes" id="UP001596523"/>
    </source>
</evidence>
<dbReference type="SFLD" id="SFLDG01020">
    <property type="entry name" value="Terpene_Cyclase_Like_2"/>
    <property type="match status" value="1"/>
</dbReference>
<feature type="region of interest" description="Disordered" evidence="3">
    <location>
        <begin position="1"/>
        <end position="27"/>
    </location>
</feature>
<dbReference type="SFLD" id="SFLDS00005">
    <property type="entry name" value="Isoprenoid_Synthase_Type_I"/>
    <property type="match status" value="1"/>
</dbReference>
<keyword evidence="1 2" id="KW-0456">Lyase</keyword>
<evidence type="ECO:0000256" key="1">
    <source>
        <dbReference type="ARBA" id="ARBA00023239"/>
    </source>
</evidence>
<dbReference type="EMBL" id="JBHTCF010000018">
    <property type="protein sequence ID" value="MFC7308934.1"/>
    <property type="molecule type" value="Genomic_DNA"/>
</dbReference>
<comment type="similarity">
    <text evidence="2">Belongs to the terpene synthase family.</text>
</comment>
<dbReference type="Proteomes" id="UP001596523">
    <property type="component" value="Unassembled WGS sequence"/>
</dbReference>
<keyword evidence="5" id="KW-1185">Reference proteome</keyword>
<comment type="cofactor">
    <cofactor evidence="2">
        <name>Mg(2+)</name>
        <dbReference type="ChEBI" id="CHEBI:18420"/>
    </cofactor>
</comment>
<evidence type="ECO:0000256" key="3">
    <source>
        <dbReference type="SAM" id="MobiDB-lite"/>
    </source>
</evidence>
<dbReference type="InterPro" id="IPR034686">
    <property type="entry name" value="Terpene_cyclase-like_2"/>
</dbReference>
<organism evidence="4 5">
    <name type="scientific">Streptomyces monticola</name>
    <dbReference type="NCBI Taxonomy" id="2666263"/>
    <lineage>
        <taxon>Bacteria</taxon>
        <taxon>Bacillati</taxon>
        <taxon>Actinomycetota</taxon>
        <taxon>Actinomycetes</taxon>
        <taxon>Kitasatosporales</taxon>
        <taxon>Streptomycetaceae</taxon>
        <taxon>Streptomyces</taxon>
    </lineage>
</organism>
<dbReference type="EC" id="4.2.3.-" evidence="2"/>
<name>A0ABW2JRX2_9ACTN</name>
<evidence type="ECO:0000313" key="4">
    <source>
        <dbReference type="EMBL" id="MFC7308934.1"/>
    </source>
</evidence>
<dbReference type="PANTHER" id="PTHR35201:SF4">
    <property type="entry name" value="BETA-PINACENE SYNTHASE-RELATED"/>
    <property type="match status" value="1"/>
</dbReference>
<sequence>MNPSSVPEVAMPSPPPGDGVPDMPQLTLPFPSRINPHTEHLTHHLEEWAHRWCGAGSSGPASWRAARFEQLVGRMFPTPAPALFELMGEAVVWLFLYDDALDPGGPGDDPDYAGHLTAQLRPVLDGHCAVAPADPLLGSVWWLRHRLLPLVGAAGWRLLAEELHGFSDAMRREVLARTAGRTPTPAEYLAARHATSGWHILTTLVELGAGPVLPDTVRGGEAYRSVRAAAGDVACTVNDLLSLDKERAAGEAHNLVFALLHHEQCDLPAAVGLAHGWLDARLDDYLAARTRLLAAGPGPARPEVSTLALQVSGFEALMRGSLDWSLATGRYGHAGSELTDVPKEQA</sequence>
<reference evidence="5" key="1">
    <citation type="journal article" date="2019" name="Int. J. Syst. Evol. Microbiol.">
        <title>The Global Catalogue of Microorganisms (GCM) 10K type strain sequencing project: providing services to taxonomists for standard genome sequencing and annotation.</title>
        <authorList>
            <consortium name="The Broad Institute Genomics Platform"/>
            <consortium name="The Broad Institute Genome Sequencing Center for Infectious Disease"/>
            <person name="Wu L."/>
            <person name="Ma J."/>
        </authorList>
    </citation>
    <scope>NUCLEOTIDE SEQUENCE [LARGE SCALE GENOMIC DNA]</scope>
    <source>
        <strain evidence="5">SYNS20</strain>
    </source>
</reference>
<dbReference type="SUPFAM" id="SSF48576">
    <property type="entry name" value="Terpenoid synthases"/>
    <property type="match status" value="1"/>
</dbReference>
<gene>
    <name evidence="4" type="ORF">ACFQVC_32590</name>
</gene>
<dbReference type="InterPro" id="IPR008949">
    <property type="entry name" value="Isoprenoid_synthase_dom_sf"/>
</dbReference>
<dbReference type="RefSeq" id="WP_381837382.1">
    <property type="nucleotide sequence ID" value="NZ_JBHTCF010000018.1"/>
</dbReference>
<protein>
    <recommendedName>
        <fullName evidence="2">Terpene synthase</fullName>
        <ecNumber evidence="2">4.2.3.-</ecNumber>
    </recommendedName>
</protein>
<comment type="caution">
    <text evidence="4">The sequence shown here is derived from an EMBL/GenBank/DDBJ whole genome shotgun (WGS) entry which is preliminary data.</text>
</comment>
<dbReference type="Pfam" id="PF19086">
    <property type="entry name" value="Terpene_syn_C_2"/>
    <property type="match status" value="1"/>
</dbReference>
<keyword evidence="2" id="KW-0479">Metal-binding</keyword>
<accession>A0ABW2JRX2</accession>
<dbReference type="PANTHER" id="PTHR35201">
    <property type="entry name" value="TERPENE SYNTHASE"/>
    <property type="match status" value="1"/>
</dbReference>
<dbReference type="Gene3D" id="1.10.600.10">
    <property type="entry name" value="Farnesyl Diphosphate Synthase"/>
    <property type="match status" value="1"/>
</dbReference>
<proteinExistence type="inferred from homology"/>
<keyword evidence="2" id="KW-0460">Magnesium</keyword>
<evidence type="ECO:0000256" key="2">
    <source>
        <dbReference type="RuleBase" id="RU366034"/>
    </source>
</evidence>